<accession>A0A1Q9CNA6</accession>
<evidence type="ECO:0000313" key="3">
    <source>
        <dbReference type="Proteomes" id="UP000186817"/>
    </source>
</evidence>
<feature type="compositionally biased region" description="Basic and acidic residues" evidence="1">
    <location>
        <begin position="99"/>
        <end position="113"/>
    </location>
</feature>
<dbReference type="AlphaFoldDB" id="A0A1Q9CNA6"/>
<dbReference type="EMBL" id="LSRX01001044">
    <property type="protein sequence ID" value="OLP84411.1"/>
    <property type="molecule type" value="Genomic_DNA"/>
</dbReference>
<gene>
    <name evidence="2" type="ORF">AK812_SmicGene34726</name>
</gene>
<reference evidence="2 3" key="1">
    <citation type="submission" date="2016-02" db="EMBL/GenBank/DDBJ databases">
        <title>Genome analysis of coral dinoflagellate symbionts highlights evolutionary adaptations to a symbiotic lifestyle.</title>
        <authorList>
            <person name="Aranda M."/>
            <person name="Li Y."/>
            <person name="Liew Y.J."/>
            <person name="Baumgarten S."/>
            <person name="Simakov O."/>
            <person name="Wilson M."/>
            <person name="Piel J."/>
            <person name="Ashoor H."/>
            <person name="Bougouffa S."/>
            <person name="Bajic V.B."/>
            <person name="Ryu T."/>
            <person name="Ravasi T."/>
            <person name="Bayer T."/>
            <person name="Micklem G."/>
            <person name="Kim H."/>
            <person name="Bhak J."/>
            <person name="Lajeunesse T.C."/>
            <person name="Voolstra C.R."/>
        </authorList>
    </citation>
    <scope>NUCLEOTIDE SEQUENCE [LARGE SCALE GENOMIC DNA]</scope>
    <source>
        <strain evidence="2 3">CCMP2467</strain>
    </source>
</reference>
<evidence type="ECO:0000256" key="1">
    <source>
        <dbReference type="SAM" id="MobiDB-lite"/>
    </source>
</evidence>
<dbReference type="Proteomes" id="UP000186817">
    <property type="component" value="Unassembled WGS sequence"/>
</dbReference>
<comment type="caution">
    <text evidence="2">The sequence shown here is derived from an EMBL/GenBank/DDBJ whole genome shotgun (WGS) entry which is preliminary data.</text>
</comment>
<name>A0A1Q9CNA6_SYMMI</name>
<proteinExistence type="predicted"/>
<keyword evidence="3" id="KW-1185">Reference proteome</keyword>
<protein>
    <submittedName>
        <fullName evidence="2">Uncharacterized protein</fullName>
    </submittedName>
</protein>
<evidence type="ECO:0000313" key="2">
    <source>
        <dbReference type="EMBL" id="OLP84411.1"/>
    </source>
</evidence>
<organism evidence="2 3">
    <name type="scientific">Symbiodinium microadriaticum</name>
    <name type="common">Dinoflagellate</name>
    <name type="synonym">Zooxanthella microadriatica</name>
    <dbReference type="NCBI Taxonomy" id="2951"/>
    <lineage>
        <taxon>Eukaryota</taxon>
        <taxon>Sar</taxon>
        <taxon>Alveolata</taxon>
        <taxon>Dinophyceae</taxon>
        <taxon>Suessiales</taxon>
        <taxon>Symbiodiniaceae</taxon>
        <taxon>Symbiodinium</taxon>
    </lineage>
</organism>
<feature type="region of interest" description="Disordered" evidence="1">
    <location>
        <begin position="83"/>
        <end position="120"/>
    </location>
</feature>
<sequence>MGSGASGGDASGGRLCWYGGEPWDPSTVEADLRAVPQGSAEGIVEGTDPLRQGDDVDVIKEGEDGLAVAELTLQVQKVPVQPNLRTTGQVSGGRQRKQGGRESALRGGRETHATQRQAVGNDLDAPCVSDWHIEVHVGQPDVTGDPRAGFTADARDCMLEGQGARRQDPGGGAGCTMIAQGIKLSIAGASARRERQGHAQAPSRSTRNWALGTVTSAHRWSEVWRRFVVQSEPAFQRGAFQTLQEADISLLQRKKTKQDQNIVECKAAMCKWEEGGT</sequence>